<evidence type="ECO:0000313" key="2">
    <source>
        <dbReference type="EMBL" id="KAK1011659.1"/>
    </source>
</evidence>
<sequence length="258" mass="29648">MEGEIEALRSWSDAQYPMQALGADYYNPDHQEAYEWRGAGEQQTMFPTGVHGDSHTKYQPFGVWDSQPGQGGDDAYYPVPYAFAEDRYGTLLDMEHPREANRWNALPDECSAPDHALWSNNYYDSPKSRRISHGAQFCGDPYEEAAIGQKHGYWYSPMGGQFGTITARDHAAYTNDKHTYEELNSHSYYLDGGDYGMPNAFELGHVRRKNNPRDRWSSAARGPRPYDMARYTRRGDEMEDDQQYMGIEAGFHDPEFYL</sequence>
<proteinExistence type="predicted"/>
<dbReference type="EMBL" id="JAUJLE010000009">
    <property type="protein sequence ID" value="KAK1011659.1"/>
    <property type="molecule type" value="Genomic_DNA"/>
</dbReference>
<dbReference type="Proteomes" id="UP001168146">
    <property type="component" value="Unassembled WGS sequence"/>
</dbReference>
<gene>
    <name evidence="1" type="ORF">LTR82_005090</name>
    <name evidence="2" type="ORF">LTR91_002131</name>
</gene>
<keyword evidence="3" id="KW-1185">Reference proteome</keyword>
<accession>A0AAN6KZM4</accession>
<dbReference type="AlphaFoldDB" id="A0AAN6KZM4"/>
<comment type="caution">
    <text evidence="2">The sequence shown here is derived from an EMBL/GenBank/DDBJ whole genome shotgun (WGS) entry which is preliminary data.</text>
</comment>
<reference evidence="1" key="1">
    <citation type="submission" date="2021-12" db="EMBL/GenBank/DDBJ databases">
        <title>Black yeast isolated from Biological Soil Crust.</title>
        <authorList>
            <person name="Kurbessoian T."/>
        </authorList>
    </citation>
    <scope>NUCLEOTIDE SEQUENCE</scope>
    <source>
        <strain evidence="1">CCFEE 5208</strain>
    </source>
</reference>
<evidence type="ECO:0000313" key="1">
    <source>
        <dbReference type="EMBL" id="KAK0323970.1"/>
    </source>
</evidence>
<dbReference type="Proteomes" id="UP001175353">
    <property type="component" value="Unassembled WGS sequence"/>
</dbReference>
<protein>
    <submittedName>
        <fullName evidence="2">Uncharacterized protein</fullName>
    </submittedName>
</protein>
<organism evidence="2 3">
    <name type="scientific">Friedmanniomyces endolithicus</name>
    <dbReference type="NCBI Taxonomy" id="329885"/>
    <lineage>
        <taxon>Eukaryota</taxon>
        <taxon>Fungi</taxon>
        <taxon>Dikarya</taxon>
        <taxon>Ascomycota</taxon>
        <taxon>Pezizomycotina</taxon>
        <taxon>Dothideomycetes</taxon>
        <taxon>Dothideomycetidae</taxon>
        <taxon>Mycosphaerellales</taxon>
        <taxon>Teratosphaeriaceae</taxon>
        <taxon>Friedmanniomyces</taxon>
    </lineage>
</organism>
<dbReference type="EMBL" id="JASUXU010000011">
    <property type="protein sequence ID" value="KAK0323970.1"/>
    <property type="molecule type" value="Genomic_DNA"/>
</dbReference>
<evidence type="ECO:0000313" key="3">
    <source>
        <dbReference type="Proteomes" id="UP001175353"/>
    </source>
</evidence>
<reference evidence="2" key="2">
    <citation type="submission" date="2023-06" db="EMBL/GenBank/DDBJ databases">
        <title>Black Yeasts Isolated from many extreme environments.</title>
        <authorList>
            <person name="Coleine C."/>
            <person name="Stajich J.E."/>
            <person name="Selbmann L."/>
        </authorList>
    </citation>
    <scope>NUCLEOTIDE SEQUENCE</scope>
    <source>
        <strain evidence="2">CCFEE 5200</strain>
    </source>
</reference>
<name>A0AAN6KZM4_9PEZI</name>